<dbReference type="OrthoDB" id="6286739at2759"/>
<comment type="caution">
    <text evidence="3">The sequence shown here is derived from an EMBL/GenBank/DDBJ whole genome shotgun (WGS) entry which is preliminary data.</text>
</comment>
<keyword evidence="4" id="KW-1185">Reference proteome</keyword>
<accession>A0A7J5ZCN2</accession>
<dbReference type="GO" id="GO:0005737">
    <property type="term" value="C:cytoplasm"/>
    <property type="evidence" value="ECO:0007669"/>
    <property type="project" value="TreeGrafter"/>
</dbReference>
<feature type="region of interest" description="Disordered" evidence="2">
    <location>
        <begin position="1"/>
        <end position="55"/>
    </location>
</feature>
<evidence type="ECO:0000313" key="3">
    <source>
        <dbReference type="EMBL" id="KAF3859320.1"/>
    </source>
</evidence>
<organism evidence="3 4">
    <name type="scientific">Dissostichus mawsoni</name>
    <name type="common">Antarctic cod</name>
    <dbReference type="NCBI Taxonomy" id="36200"/>
    <lineage>
        <taxon>Eukaryota</taxon>
        <taxon>Metazoa</taxon>
        <taxon>Chordata</taxon>
        <taxon>Craniata</taxon>
        <taxon>Vertebrata</taxon>
        <taxon>Euteleostomi</taxon>
        <taxon>Actinopterygii</taxon>
        <taxon>Neopterygii</taxon>
        <taxon>Teleostei</taxon>
        <taxon>Neoteleostei</taxon>
        <taxon>Acanthomorphata</taxon>
        <taxon>Eupercaria</taxon>
        <taxon>Perciformes</taxon>
        <taxon>Notothenioidei</taxon>
        <taxon>Nototheniidae</taxon>
        <taxon>Dissostichus</taxon>
    </lineage>
</organism>
<protein>
    <recommendedName>
        <fullName evidence="5">PRKC apoptosis WT1 regulator protein</fullName>
    </recommendedName>
</protein>
<feature type="non-terminal residue" evidence="3">
    <location>
        <position position="1"/>
    </location>
</feature>
<feature type="compositionally biased region" description="Basic and acidic residues" evidence="2">
    <location>
        <begin position="264"/>
        <end position="279"/>
    </location>
</feature>
<feature type="compositionally biased region" description="Low complexity" evidence="2">
    <location>
        <begin position="137"/>
        <end position="150"/>
    </location>
</feature>
<dbReference type="EMBL" id="JAAKFY010000003">
    <property type="protein sequence ID" value="KAF3859320.1"/>
    <property type="molecule type" value="Genomic_DNA"/>
</dbReference>
<evidence type="ECO:0000256" key="2">
    <source>
        <dbReference type="SAM" id="MobiDB-lite"/>
    </source>
</evidence>
<feature type="region of interest" description="Disordered" evidence="2">
    <location>
        <begin position="79"/>
        <end position="279"/>
    </location>
</feature>
<dbReference type="PANTHER" id="PTHR15093">
    <property type="entry name" value="PROSTATE APOPTOSIS RESPONSE PROTEIN PAR-4"/>
    <property type="match status" value="1"/>
</dbReference>
<dbReference type="AlphaFoldDB" id="A0A7J5ZCN2"/>
<evidence type="ECO:0000313" key="4">
    <source>
        <dbReference type="Proteomes" id="UP000518266"/>
    </source>
</evidence>
<proteinExistence type="predicted"/>
<feature type="compositionally biased region" description="Basic and acidic residues" evidence="2">
    <location>
        <begin position="22"/>
        <end position="32"/>
    </location>
</feature>
<evidence type="ECO:0008006" key="5">
    <source>
        <dbReference type="Google" id="ProtNLM"/>
    </source>
</evidence>
<dbReference type="InterPro" id="IPR026117">
    <property type="entry name" value="Par-4"/>
</dbReference>
<feature type="coiled-coil region" evidence="1">
    <location>
        <begin position="279"/>
        <end position="320"/>
    </location>
</feature>
<keyword evidence="1" id="KW-0175">Coiled coil</keyword>
<dbReference type="Proteomes" id="UP000518266">
    <property type="component" value="Unassembled WGS sequence"/>
</dbReference>
<name>A0A7J5ZCN2_DISMA</name>
<feature type="compositionally biased region" description="Polar residues" evidence="2">
    <location>
        <begin position="87"/>
        <end position="125"/>
    </location>
</feature>
<dbReference type="GO" id="GO:0043065">
    <property type="term" value="P:positive regulation of apoptotic process"/>
    <property type="evidence" value="ECO:0007669"/>
    <property type="project" value="TreeGrafter"/>
</dbReference>
<gene>
    <name evidence="3" type="ORF">F7725_021719</name>
</gene>
<dbReference type="PANTHER" id="PTHR15093:SF1">
    <property type="entry name" value="PRKC APOPTOSIS WT1 REGULATOR PROTEIN"/>
    <property type="match status" value="1"/>
</dbReference>
<reference evidence="3 4" key="1">
    <citation type="submission" date="2020-03" db="EMBL/GenBank/DDBJ databases">
        <title>Dissostichus mawsoni Genome sequencing and assembly.</title>
        <authorList>
            <person name="Park H."/>
        </authorList>
    </citation>
    <scope>NUCLEOTIDE SEQUENCE [LARGE SCALE GENOMIC DNA]</scope>
    <source>
        <strain evidence="3">DM0001</strain>
        <tissue evidence="3">Muscle</tissue>
    </source>
</reference>
<dbReference type="GO" id="GO:0006915">
    <property type="term" value="P:apoptotic process"/>
    <property type="evidence" value="ECO:0007669"/>
    <property type="project" value="InterPro"/>
</dbReference>
<feature type="compositionally biased region" description="Low complexity" evidence="2">
    <location>
        <begin position="38"/>
        <end position="54"/>
    </location>
</feature>
<evidence type="ECO:0000256" key="1">
    <source>
        <dbReference type="SAM" id="Coils"/>
    </source>
</evidence>
<sequence length="326" mass="34971">GSARVFSVSPGATEGRASSALERQRHSSKRTESTPGRTAESSLASETTSHSATTDFLEEWKAKREKMRAKMLGDIAAATGAPLVGNKPNSNRHTELTNNGNPERSASAGNCLPSSYTVARSSSGTALKRPEEETHHPAAQPAAQPAAHPASPTPPGSNLKKAPPQTEKDQCASPDSSPMACIDSDKGSPSPSKVKEKYSSGPSARKGKGQIEKRKLREKRRSTGVVSIPSTEETPRSGSGRHKSSSGPGPEEEAGGTADNDTTELVRERQENERLLKAHEDKDDLIGKLKEEIDLLNRDLDDIEDENEQLKQENKTLLKVVGQLTR</sequence>